<accession>A0A7K0KDS1</accession>
<evidence type="ECO:0000313" key="4">
    <source>
        <dbReference type="Proteomes" id="UP000438914"/>
    </source>
</evidence>
<comment type="caution">
    <text evidence="3">The sequence shown here is derived from an EMBL/GenBank/DDBJ whole genome shotgun (WGS) entry which is preliminary data.</text>
</comment>
<keyword evidence="4" id="KW-1185">Reference proteome</keyword>
<gene>
    <name evidence="3" type="ORF">FYJ73_05195</name>
</gene>
<protein>
    <submittedName>
        <fullName evidence="3">Biotin--[acetyl-CoA-carboxylase] ligase</fullName>
        <ecNumber evidence="3">6.3.4.15</ecNumber>
    </submittedName>
</protein>
<dbReference type="InterPro" id="IPR004408">
    <property type="entry name" value="Biotin_CoA_COase_ligase"/>
</dbReference>
<dbReference type="CDD" id="cd16442">
    <property type="entry name" value="BPL"/>
    <property type="match status" value="1"/>
</dbReference>
<dbReference type="Pfam" id="PF03099">
    <property type="entry name" value="BPL_LplA_LipB"/>
    <property type="match status" value="1"/>
</dbReference>
<proteinExistence type="predicted"/>
<organism evidence="3 4">
    <name type="scientific">Hallella mizrahii</name>
    <dbReference type="NCBI Taxonomy" id="2606637"/>
    <lineage>
        <taxon>Bacteria</taxon>
        <taxon>Pseudomonadati</taxon>
        <taxon>Bacteroidota</taxon>
        <taxon>Bacteroidia</taxon>
        <taxon>Bacteroidales</taxon>
        <taxon>Prevotellaceae</taxon>
        <taxon>Hallella</taxon>
    </lineage>
</organism>
<dbReference type="AlphaFoldDB" id="A0A7K0KDS1"/>
<dbReference type="SUPFAM" id="SSF55681">
    <property type="entry name" value="Class II aaRS and biotin synthetases"/>
    <property type="match status" value="1"/>
</dbReference>
<keyword evidence="1 3" id="KW-0436">Ligase</keyword>
<dbReference type="NCBIfam" id="TIGR00121">
    <property type="entry name" value="birA_ligase"/>
    <property type="match status" value="1"/>
</dbReference>
<sequence length="270" mass="30787">MLSIRSLFKKKNNSTNIFRITRVEETDSTNAYIRRMLSTPQQGEATPAADQARYWVVTTEFQSSGRGQGTNTWESEKGKNLLFSILFHPVWIPVTSQFILSEAIALAIRDALAVYDDHFTIKWPNDIYWKDKKICGILIENTLSGGHIKNCVIGPGIDVNQQTFHSDAPNPVSLCQIVGHEVDREALLQDILKRFDANIQATINGDYATIVGNYTSWLYRLHGFYPYRDADGDFEAALVEVEDDGHLVLRDREDHIRRYAFKEVEFIINA</sequence>
<dbReference type="Gene3D" id="3.30.930.10">
    <property type="entry name" value="Bira Bifunctional Protein, Domain 2"/>
    <property type="match status" value="1"/>
</dbReference>
<dbReference type="InterPro" id="IPR004143">
    <property type="entry name" value="BPL_LPL_catalytic"/>
</dbReference>
<dbReference type="InterPro" id="IPR045864">
    <property type="entry name" value="aa-tRNA-synth_II/BPL/LPL"/>
</dbReference>
<dbReference type="EC" id="6.3.4.15" evidence="3"/>
<feature type="domain" description="BPL/LPL catalytic" evidence="2">
    <location>
        <begin position="28"/>
        <end position="203"/>
    </location>
</feature>
<reference evidence="3 4" key="1">
    <citation type="submission" date="2019-08" db="EMBL/GenBank/DDBJ databases">
        <title>In-depth cultivation of the pig gut microbiome towards novel bacterial diversity and tailored functional studies.</title>
        <authorList>
            <person name="Wylensek D."/>
            <person name="Hitch T.C.A."/>
            <person name="Clavel T."/>
        </authorList>
    </citation>
    <scope>NUCLEOTIDE SEQUENCE [LARGE SCALE GENOMIC DNA]</scope>
    <source>
        <strain evidence="3 4">LKV-178-WT-2A</strain>
    </source>
</reference>
<name>A0A7K0KDS1_9BACT</name>
<evidence type="ECO:0000256" key="1">
    <source>
        <dbReference type="ARBA" id="ARBA00022598"/>
    </source>
</evidence>
<dbReference type="GO" id="GO:0005737">
    <property type="term" value="C:cytoplasm"/>
    <property type="evidence" value="ECO:0007669"/>
    <property type="project" value="TreeGrafter"/>
</dbReference>
<evidence type="ECO:0000259" key="2">
    <source>
        <dbReference type="PROSITE" id="PS51733"/>
    </source>
</evidence>
<dbReference type="GO" id="GO:0004077">
    <property type="term" value="F:biotin--[biotin carboxyl-carrier protein] ligase activity"/>
    <property type="evidence" value="ECO:0007669"/>
    <property type="project" value="UniProtKB-EC"/>
</dbReference>
<dbReference type="Proteomes" id="UP000438914">
    <property type="component" value="Unassembled WGS sequence"/>
</dbReference>
<dbReference type="PANTHER" id="PTHR12835">
    <property type="entry name" value="BIOTIN PROTEIN LIGASE"/>
    <property type="match status" value="1"/>
</dbReference>
<evidence type="ECO:0000313" key="3">
    <source>
        <dbReference type="EMBL" id="MST84066.1"/>
    </source>
</evidence>
<dbReference type="EMBL" id="VUNG01000008">
    <property type="protein sequence ID" value="MST84066.1"/>
    <property type="molecule type" value="Genomic_DNA"/>
</dbReference>
<dbReference type="PROSITE" id="PS51733">
    <property type="entry name" value="BPL_LPL_CATALYTIC"/>
    <property type="match status" value="1"/>
</dbReference>
<dbReference type="PANTHER" id="PTHR12835:SF5">
    <property type="entry name" value="BIOTIN--PROTEIN LIGASE"/>
    <property type="match status" value="1"/>
</dbReference>